<dbReference type="InterPro" id="IPR027277">
    <property type="entry name" value="NadC/ModD"/>
</dbReference>
<dbReference type="UniPathway" id="UPA00253"/>
<accession>X6PDI9</accession>
<dbReference type="InterPro" id="IPR013785">
    <property type="entry name" value="Aldolase_TIM"/>
</dbReference>
<gene>
    <name evidence="6" type="ORF">RFI_00793</name>
</gene>
<keyword evidence="4" id="KW-0808">Transferase</keyword>
<feature type="domain" description="Quinolinate phosphoribosyl transferase C-terminal" evidence="5">
    <location>
        <begin position="48"/>
        <end position="216"/>
    </location>
</feature>
<dbReference type="PANTHER" id="PTHR32179:SF3">
    <property type="entry name" value="NICOTINATE-NUCLEOTIDE PYROPHOSPHORYLASE [CARBOXYLATING]"/>
    <property type="match status" value="1"/>
</dbReference>
<dbReference type="Gene3D" id="3.20.20.70">
    <property type="entry name" value="Aldolase class I"/>
    <property type="match status" value="2"/>
</dbReference>
<feature type="domain" description="Quinolinate phosphoribosyl transferase C-terminal" evidence="5">
    <location>
        <begin position="4"/>
        <end position="37"/>
    </location>
</feature>
<dbReference type="InterPro" id="IPR037128">
    <property type="entry name" value="Quinolinate_PRibosylTase_N_sf"/>
</dbReference>
<dbReference type="Proteomes" id="UP000023152">
    <property type="component" value="Unassembled WGS sequence"/>
</dbReference>
<dbReference type="GO" id="GO:0009435">
    <property type="term" value="P:NAD+ biosynthetic process"/>
    <property type="evidence" value="ECO:0007669"/>
    <property type="project" value="UniProtKB-UniPathway"/>
</dbReference>
<dbReference type="AlphaFoldDB" id="X6PDI9"/>
<dbReference type="OMA" id="DIVMCDN"/>
<dbReference type="SUPFAM" id="SSF51690">
    <property type="entry name" value="Nicotinate/Quinolinate PRTase C-terminal domain-like"/>
    <property type="match status" value="1"/>
</dbReference>
<evidence type="ECO:0000313" key="7">
    <source>
        <dbReference type="Proteomes" id="UP000023152"/>
    </source>
</evidence>
<dbReference type="InterPro" id="IPR002638">
    <property type="entry name" value="Quinolinate_PRibosylTrfase_C"/>
</dbReference>
<dbReference type="PANTHER" id="PTHR32179">
    <property type="entry name" value="NICOTINATE-NUCLEOTIDE PYROPHOSPHORYLASE [CARBOXYLATING]"/>
    <property type="match status" value="1"/>
</dbReference>
<dbReference type="Pfam" id="PF01729">
    <property type="entry name" value="QRPTase_C"/>
    <property type="match status" value="2"/>
</dbReference>
<organism evidence="6 7">
    <name type="scientific">Reticulomyxa filosa</name>
    <dbReference type="NCBI Taxonomy" id="46433"/>
    <lineage>
        <taxon>Eukaryota</taxon>
        <taxon>Sar</taxon>
        <taxon>Rhizaria</taxon>
        <taxon>Retaria</taxon>
        <taxon>Foraminifera</taxon>
        <taxon>Monothalamids</taxon>
        <taxon>Reticulomyxidae</taxon>
        <taxon>Reticulomyxa</taxon>
    </lineage>
</organism>
<dbReference type="OrthoDB" id="10067394at2759"/>
<keyword evidence="3" id="KW-0328">Glycosyltransferase</keyword>
<comment type="caution">
    <text evidence="6">The sequence shown here is derived from an EMBL/GenBank/DDBJ whole genome shotgun (WGS) entry which is preliminary data.</text>
</comment>
<evidence type="ECO:0000313" key="6">
    <source>
        <dbReference type="EMBL" id="ETO36271.1"/>
    </source>
</evidence>
<dbReference type="GO" id="GO:0034213">
    <property type="term" value="P:quinolinate catabolic process"/>
    <property type="evidence" value="ECO:0007669"/>
    <property type="project" value="TreeGrafter"/>
</dbReference>
<keyword evidence="7" id="KW-1185">Reference proteome</keyword>
<dbReference type="GO" id="GO:0004514">
    <property type="term" value="F:nicotinate-nucleotide diphosphorylase (carboxylating) activity"/>
    <property type="evidence" value="ECO:0007669"/>
    <property type="project" value="InterPro"/>
</dbReference>
<reference evidence="6 7" key="1">
    <citation type="journal article" date="2013" name="Curr. Biol.">
        <title>The Genome of the Foraminiferan Reticulomyxa filosa.</title>
        <authorList>
            <person name="Glockner G."/>
            <person name="Hulsmann N."/>
            <person name="Schleicher M."/>
            <person name="Noegel A.A."/>
            <person name="Eichinger L."/>
            <person name="Gallinger C."/>
            <person name="Pawlowski J."/>
            <person name="Sierra R."/>
            <person name="Euteneuer U."/>
            <person name="Pillet L."/>
            <person name="Moustafa A."/>
            <person name="Platzer M."/>
            <person name="Groth M."/>
            <person name="Szafranski K."/>
            <person name="Schliwa M."/>
        </authorList>
    </citation>
    <scope>NUCLEOTIDE SEQUENCE [LARGE SCALE GENOMIC DNA]</scope>
</reference>
<dbReference type="EMBL" id="ASPP01000842">
    <property type="protein sequence ID" value="ETO36271.1"/>
    <property type="molecule type" value="Genomic_DNA"/>
</dbReference>
<comment type="similarity">
    <text evidence="2">Belongs to the NadC/ModD family.</text>
</comment>
<evidence type="ECO:0000256" key="1">
    <source>
        <dbReference type="ARBA" id="ARBA00004790"/>
    </source>
</evidence>
<dbReference type="FunFam" id="3.20.20.70:FF:000030">
    <property type="entry name" value="Nicotinate-nucleotide pyrophosphorylase, carboxylating"/>
    <property type="match status" value="1"/>
</dbReference>
<name>X6PDI9_RETFI</name>
<evidence type="ECO:0000256" key="3">
    <source>
        <dbReference type="ARBA" id="ARBA00022676"/>
    </source>
</evidence>
<evidence type="ECO:0000256" key="2">
    <source>
        <dbReference type="ARBA" id="ARBA00009400"/>
    </source>
</evidence>
<proteinExistence type="inferred from homology"/>
<dbReference type="InterPro" id="IPR036068">
    <property type="entry name" value="Nicotinate_pribotase-like_C"/>
</dbReference>
<evidence type="ECO:0000259" key="5">
    <source>
        <dbReference type="Pfam" id="PF01729"/>
    </source>
</evidence>
<dbReference type="Gene3D" id="3.90.1170.20">
    <property type="entry name" value="Quinolinate phosphoribosyl transferase, N-terminal domain"/>
    <property type="match status" value="1"/>
</dbReference>
<sequence>MSGIATQTRAMVDQISSVKSKTILLDTRKTAPGLRILGITKRNFCIVTNAKSRRTKKKINIKDKLAVSHGGGHNHRMGLYDMIMIKDNHITASGGIEKAIDNCLNYIQNNEKLKHESIPIEIECATLEQVERVCSYAKGKVQRIMLDNMVKRTEKKGVVDTTMLEKALQIISGRFETEASGNITLESVAQVAKTNVDFVSTGSVTHSVQALDISLKFSE</sequence>
<comment type="pathway">
    <text evidence="1">Cofactor biosynthesis; NAD(+) biosynthesis.</text>
</comment>
<protein>
    <submittedName>
        <fullName evidence="6">Nicotinate-nucleotide diphosphorylase</fullName>
    </submittedName>
</protein>
<evidence type="ECO:0000256" key="4">
    <source>
        <dbReference type="ARBA" id="ARBA00022679"/>
    </source>
</evidence>
<dbReference type="GO" id="GO:0005737">
    <property type="term" value="C:cytoplasm"/>
    <property type="evidence" value="ECO:0007669"/>
    <property type="project" value="TreeGrafter"/>
</dbReference>